<dbReference type="Proteomes" id="UP000253752">
    <property type="component" value="Unassembled WGS sequence"/>
</dbReference>
<dbReference type="Proteomes" id="UP000253915">
    <property type="component" value="Unassembled WGS sequence"/>
</dbReference>
<feature type="transmembrane region" description="Helical" evidence="4">
    <location>
        <begin position="301"/>
        <end position="320"/>
    </location>
</feature>
<evidence type="ECO:0000256" key="3">
    <source>
        <dbReference type="ARBA" id="ARBA00023163"/>
    </source>
</evidence>
<evidence type="ECO:0000313" key="9">
    <source>
        <dbReference type="Proteomes" id="UP000253752"/>
    </source>
</evidence>
<evidence type="ECO:0000259" key="5">
    <source>
        <dbReference type="PROSITE" id="PS50043"/>
    </source>
</evidence>
<dbReference type="EMBL" id="PPTY01000011">
    <property type="protein sequence ID" value="RDB85464.1"/>
    <property type="molecule type" value="Genomic_DNA"/>
</dbReference>
<dbReference type="CDD" id="cd06170">
    <property type="entry name" value="LuxR_C_like"/>
    <property type="match status" value="1"/>
</dbReference>
<reference evidence="9 10" key="1">
    <citation type="journal article" date="2018" name="Elife">
        <title>Discovery and characterization of a prevalent human gut bacterial enzyme sufficient for the inactivation of a family of plant toxins.</title>
        <authorList>
            <person name="Koppel N."/>
            <person name="Bisanz J.E."/>
            <person name="Pandelia M.E."/>
            <person name="Turnbaugh P.J."/>
            <person name="Balskus E.P."/>
        </authorList>
    </citation>
    <scope>NUCLEOTIDE SEQUENCE [LARGE SCALE GENOMIC DNA]</scope>
    <source>
        <strain evidence="8 11">16A</strain>
        <strain evidence="7 10">FAA1-1-60AUCSF</strain>
        <strain evidence="6 9">MR1 #12</strain>
    </source>
</reference>
<evidence type="ECO:0000313" key="7">
    <source>
        <dbReference type="EMBL" id="RDB85464.1"/>
    </source>
</evidence>
<dbReference type="SUPFAM" id="SSF46894">
    <property type="entry name" value="C-terminal effector domain of the bipartite response regulators"/>
    <property type="match status" value="1"/>
</dbReference>
<dbReference type="EMBL" id="PPUQ01000006">
    <property type="protein sequence ID" value="RDC39154.1"/>
    <property type="molecule type" value="Genomic_DNA"/>
</dbReference>
<dbReference type="Gene3D" id="1.10.10.10">
    <property type="entry name" value="Winged helix-like DNA-binding domain superfamily/Winged helix DNA-binding domain"/>
    <property type="match status" value="1"/>
</dbReference>
<feature type="transmembrane region" description="Helical" evidence="4">
    <location>
        <begin position="276"/>
        <end position="294"/>
    </location>
</feature>
<feature type="domain" description="HTH luxR-type" evidence="5">
    <location>
        <begin position="451"/>
        <end position="516"/>
    </location>
</feature>
<evidence type="ECO:0000256" key="2">
    <source>
        <dbReference type="ARBA" id="ARBA00023125"/>
    </source>
</evidence>
<dbReference type="Proteomes" id="UP000253857">
    <property type="component" value="Unassembled WGS sequence"/>
</dbReference>
<organism evidence="6 9">
    <name type="scientific">Eggerthella lenta</name>
    <name type="common">Eubacterium lentum</name>
    <dbReference type="NCBI Taxonomy" id="84112"/>
    <lineage>
        <taxon>Bacteria</taxon>
        <taxon>Bacillati</taxon>
        <taxon>Actinomycetota</taxon>
        <taxon>Coriobacteriia</taxon>
        <taxon>Eggerthellales</taxon>
        <taxon>Eggerthellaceae</taxon>
        <taxon>Eggerthella</taxon>
    </lineage>
</organism>
<dbReference type="PRINTS" id="PR00038">
    <property type="entry name" value="HTHLUXR"/>
</dbReference>
<proteinExistence type="predicted"/>
<feature type="transmembrane region" description="Helical" evidence="4">
    <location>
        <begin position="242"/>
        <end position="264"/>
    </location>
</feature>
<dbReference type="EMBL" id="PPTX01000006">
    <property type="protein sequence ID" value="RDB80367.1"/>
    <property type="molecule type" value="Genomic_DNA"/>
</dbReference>
<keyword evidence="2" id="KW-0238">DNA-binding</keyword>
<dbReference type="PANTHER" id="PTHR44688:SF16">
    <property type="entry name" value="DNA-BINDING TRANSCRIPTIONAL ACTIVATOR DEVR_DOSR"/>
    <property type="match status" value="1"/>
</dbReference>
<dbReference type="InterPro" id="IPR016032">
    <property type="entry name" value="Sig_transdc_resp-reg_C-effctor"/>
</dbReference>
<dbReference type="PANTHER" id="PTHR44688">
    <property type="entry name" value="DNA-BINDING TRANSCRIPTIONAL ACTIVATOR DEVR_DOSR"/>
    <property type="match status" value="1"/>
</dbReference>
<evidence type="ECO:0000313" key="8">
    <source>
        <dbReference type="EMBL" id="RDC39154.1"/>
    </source>
</evidence>
<dbReference type="InterPro" id="IPR000792">
    <property type="entry name" value="Tscrpt_reg_LuxR_C"/>
</dbReference>
<feature type="transmembrane region" description="Helical" evidence="4">
    <location>
        <begin position="55"/>
        <end position="75"/>
    </location>
</feature>
<protein>
    <submittedName>
        <fullName evidence="6">LuxR family transcriptional regulator</fullName>
    </submittedName>
</protein>
<feature type="transmembrane region" description="Helical" evidence="4">
    <location>
        <begin position="393"/>
        <end position="415"/>
    </location>
</feature>
<dbReference type="SMART" id="SM00421">
    <property type="entry name" value="HTH_LUXR"/>
    <property type="match status" value="1"/>
</dbReference>
<dbReference type="PROSITE" id="PS50043">
    <property type="entry name" value="HTH_LUXR_2"/>
    <property type="match status" value="1"/>
</dbReference>
<gene>
    <name evidence="8" type="ORF">C1853_06010</name>
    <name evidence="7" type="ORF">C1871_08165</name>
    <name evidence="6" type="ORF">C1872_05450</name>
</gene>
<dbReference type="Pfam" id="PF00196">
    <property type="entry name" value="GerE"/>
    <property type="match status" value="1"/>
</dbReference>
<dbReference type="GO" id="GO:0006355">
    <property type="term" value="P:regulation of DNA-templated transcription"/>
    <property type="evidence" value="ECO:0007669"/>
    <property type="project" value="InterPro"/>
</dbReference>
<dbReference type="GO" id="GO:0003677">
    <property type="term" value="F:DNA binding"/>
    <property type="evidence" value="ECO:0007669"/>
    <property type="project" value="UniProtKB-KW"/>
</dbReference>
<sequence length="516" mass="55199">MANGTYLNRLAAQPPIRFRPRLLLLAAFLASAPLYPPNSYLMLRFAPNVSPAGDFLFAMLLSCFATALAILLFSAQRPSWPGFETRKGRPIATGCAWTYAAVLVAIWILLAAGYRNVVLFAALGVTAGACMAPVIMRWVRLYLMDFRSVMFYGAIACASSSAVAWIVSLLSDPFAVAAEGVLAITGSVLPLLFGIEKCTHETDEDAQSVSGIENGGGGFTGSPDAESPSNTLTGLASSLRTFLSIIWVPLLGFLVCSFMMAAYSFDADVGAGRSEYTGAIVASAVVVALCAMRLKSPFVMLIDRLAVPACVAVSIVLGSFPTGTTLFVAGAMLVYAPLALLSLFALSSLVAMAEAGEFPLPFVFSAAFLLSCAASLLGMTVQANVPPDVNLGPYLWVVLSSYFCIVVVHLGFVAWQQACSTDDPDALQDAGMRNEGETDTLHALQHERIVTLANGYALTKREREILQYLSLGYGSVYISKTLFISDNTARTHIRNIYRKLDVSSREELLSLVNGMK</sequence>
<keyword evidence="1" id="KW-0805">Transcription regulation</keyword>
<evidence type="ECO:0000313" key="10">
    <source>
        <dbReference type="Proteomes" id="UP000253857"/>
    </source>
</evidence>
<keyword evidence="3" id="KW-0804">Transcription</keyword>
<dbReference type="AlphaFoldDB" id="A0A369MVV4"/>
<dbReference type="InterPro" id="IPR036388">
    <property type="entry name" value="WH-like_DNA-bd_sf"/>
</dbReference>
<evidence type="ECO:0000313" key="6">
    <source>
        <dbReference type="EMBL" id="RDB80367.1"/>
    </source>
</evidence>
<keyword evidence="4" id="KW-0812">Transmembrane</keyword>
<keyword evidence="4" id="KW-0472">Membrane</keyword>
<evidence type="ECO:0000256" key="1">
    <source>
        <dbReference type="ARBA" id="ARBA00023015"/>
    </source>
</evidence>
<feature type="transmembrane region" description="Helical" evidence="4">
    <location>
        <begin position="174"/>
        <end position="193"/>
    </location>
</feature>
<feature type="transmembrane region" description="Helical" evidence="4">
    <location>
        <begin position="120"/>
        <end position="139"/>
    </location>
</feature>
<feature type="transmembrane region" description="Helical" evidence="4">
    <location>
        <begin position="96"/>
        <end position="114"/>
    </location>
</feature>
<name>A0A369MVV4_EGGLN</name>
<evidence type="ECO:0000256" key="4">
    <source>
        <dbReference type="SAM" id="Phobius"/>
    </source>
</evidence>
<feature type="transmembrane region" description="Helical" evidence="4">
    <location>
        <begin position="358"/>
        <end position="381"/>
    </location>
</feature>
<feature type="transmembrane region" description="Helical" evidence="4">
    <location>
        <begin position="326"/>
        <end position="346"/>
    </location>
</feature>
<keyword evidence="4" id="KW-1133">Transmembrane helix</keyword>
<feature type="transmembrane region" description="Helical" evidence="4">
    <location>
        <begin position="18"/>
        <end position="35"/>
    </location>
</feature>
<feature type="transmembrane region" description="Helical" evidence="4">
    <location>
        <begin position="151"/>
        <end position="168"/>
    </location>
</feature>
<evidence type="ECO:0000313" key="11">
    <source>
        <dbReference type="Proteomes" id="UP000253915"/>
    </source>
</evidence>
<accession>A0A369MVV4</accession>
<comment type="caution">
    <text evidence="6">The sequence shown here is derived from an EMBL/GenBank/DDBJ whole genome shotgun (WGS) entry which is preliminary data.</text>
</comment>